<dbReference type="OrthoDB" id="4186373at2759"/>
<name>A0A1B7P704_9EURO</name>
<feature type="compositionally biased region" description="Polar residues" evidence="1">
    <location>
        <begin position="506"/>
        <end position="515"/>
    </location>
</feature>
<reference evidence="2 3" key="1">
    <citation type="submission" date="2015-07" db="EMBL/GenBank/DDBJ databases">
        <title>Emmonsia species relationships and genome sequence.</title>
        <authorList>
            <person name="Cuomo C.A."/>
            <person name="Schwartz I.S."/>
            <person name="Kenyon C."/>
            <person name="de Hoog G.S."/>
            <person name="Govender N.P."/>
            <person name="Botha A."/>
            <person name="Moreno L."/>
            <person name="de Vries M."/>
            <person name="Munoz J.F."/>
            <person name="Stielow J.B."/>
        </authorList>
    </citation>
    <scope>NUCLEOTIDE SEQUENCE [LARGE SCALE GENOMIC DNA]</scope>
    <source>
        <strain evidence="2 3">CBS 136260</strain>
    </source>
</reference>
<evidence type="ECO:0000313" key="3">
    <source>
        <dbReference type="Proteomes" id="UP000091918"/>
    </source>
</evidence>
<protein>
    <recommendedName>
        <fullName evidence="4">Zn(2)-C6 fungal-type domain-containing protein</fullName>
    </recommendedName>
</protein>
<evidence type="ECO:0000313" key="2">
    <source>
        <dbReference type="EMBL" id="OAX84812.1"/>
    </source>
</evidence>
<accession>A0A1B7P704</accession>
<dbReference type="EMBL" id="LGUA01000047">
    <property type="protein sequence ID" value="OAX84812.1"/>
    <property type="molecule type" value="Genomic_DNA"/>
</dbReference>
<feature type="compositionally biased region" description="Low complexity" evidence="1">
    <location>
        <begin position="516"/>
        <end position="525"/>
    </location>
</feature>
<feature type="region of interest" description="Disordered" evidence="1">
    <location>
        <begin position="506"/>
        <end position="525"/>
    </location>
</feature>
<dbReference type="Proteomes" id="UP000091918">
    <property type="component" value="Unassembled WGS sequence"/>
</dbReference>
<organism evidence="2 3">
    <name type="scientific">Emergomyces africanus</name>
    <dbReference type="NCBI Taxonomy" id="1955775"/>
    <lineage>
        <taxon>Eukaryota</taxon>
        <taxon>Fungi</taxon>
        <taxon>Dikarya</taxon>
        <taxon>Ascomycota</taxon>
        <taxon>Pezizomycotina</taxon>
        <taxon>Eurotiomycetes</taxon>
        <taxon>Eurotiomycetidae</taxon>
        <taxon>Onygenales</taxon>
        <taxon>Ajellomycetaceae</taxon>
        <taxon>Emergomyces</taxon>
    </lineage>
</organism>
<proteinExistence type="predicted"/>
<comment type="caution">
    <text evidence="2">The sequence shown here is derived from an EMBL/GenBank/DDBJ whole genome shotgun (WGS) entry which is preliminary data.</text>
</comment>
<evidence type="ECO:0008006" key="4">
    <source>
        <dbReference type="Google" id="ProtNLM"/>
    </source>
</evidence>
<sequence>MARNGTSLQVRSHHIGLRWTDPAHISPQGENEDPRSPRMYLPDGHPTSIQPSHGVRYSFVPVDPSTKLANGGVAYVRPRGQTEEDRRHKHMLREKGGSCIWCIQRRKPCDLEKVCAWCQDNGLPCLRNSEQIWLYATIEAIPRSRQTAMRRAKERTFIRANEVMKTFRTYLINSTFAAQNPSAPVVLHFRRLESHNLAVLAPALRNMRRNHFELSNPEKELLFNVIRSSIPFPPLPHIWHQSANSDLLLLATNIFQSVVFVIGIAGTGLHIKPPHYNLAAIAMTDFLVSVAKFIAHLADHFCSKLCTTLRPSKTKPIPQGINVAIRVYRQALAALSNFRPGCVIEQIFSDILAQVPSSLSLIDQLLSTAYFSKLDTDIPPFCGPSPFQVAVYLHSGNVESISASVSTLVELQVSPFDSIPIFTVSQLLASRLNPDPPSAPNGSTLTWCPLVTSSYLDHRIPPSPNDSATCIGSTYAETMALRYSRDRAYNCPSGVEVKHASIEHSSCQSSQHLTPTGTDTSSFTSVDDDSEYLNAEQENSVDTFFKYDEFIRDFEAGVCKAKGGVSVDSDNLDQSNLRFQTTEGAHESGLA</sequence>
<gene>
    <name evidence="2" type="ORF">ACJ72_00804</name>
</gene>
<keyword evidence="3" id="KW-1185">Reference proteome</keyword>
<evidence type="ECO:0000256" key="1">
    <source>
        <dbReference type="SAM" id="MobiDB-lite"/>
    </source>
</evidence>
<dbReference type="AlphaFoldDB" id="A0A1B7P704"/>
<feature type="region of interest" description="Disordered" evidence="1">
    <location>
        <begin position="19"/>
        <end position="40"/>
    </location>
</feature>